<dbReference type="Gene3D" id="1.20.1270.20">
    <property type="match status" value="2"/>
</dbReference>
<reference evidence="7" key="1">
    <citation type="submission" date="2021-01" db="EMBL/GenBank/DDBJ databases">
        <authorList>
            <person name="Corre E."/>
            <person name="Pelletier E."/>
            <person name="Niang G."/>
            <person name="Scheremetjew M."/>
            <person name="Finn R."/>
            <person name="Kale V."/>
            <person name="Holt S."/>
            <person name="Cochrane G."/>
            <person name="Meng A."/>
            <person name="Brown T."/>
            <person name="Cohen L."/>
        </authorList>
    </citation>
    <scope>NUCLEOTIDE SEQUENCE</scope>
    <source>
        <strain evidence="7">CCMP3124</strain>
    </source>
</reference>
<dbReference type="InterPro" id="IPR016100">
    <property type="entry name" value="Prismane_a-bundle"/>
</dbReference>
<keyword evidence="2" id="KW-0479">Metal-binding</keyword>
<dbReference type="PANTHER" id="PTHR30109">
    <property type="entry name" value="HYDROXYLAMINE REDUCTASE"/>
    <property type="match status" value="1"/>
</dbReference>
<dbReference type="InterPro" id="IPR010048">
    <property type="entry name" value="Hydroxylam_reduct"/>
</dbReference>
<evidence type="ECO:0000256" key="4">
    <source>
        <dbReference type="ARBA" id="ARBA00023004"/>
    </source>
</evidence>
<name>A0A7S1TP37_9RHOD</name>
<dbReference type="InterPro" id="IPR016099">
    <property type="entry name" value="Prismane-like_a/b-sand"/>
</dbReference>
<organism evidence="7">
    <name type="scientific">Erythrolobus australicus</name>
    <dbReference type="NCBI Taxonomy" id="1077150"/>
    <lineage>
        <taxon>Eukaryota</taxon>
        <taxon>Rhodophyta</taxon>
        <taxon>Bangiophyceae</taxon>
        <taxon>Porphyridiales</taxon>
        <taxon>Porphyridiaceae</taxon>
        <taxon>Erythrolobus</taxon>
    </lineage>
</organism>
<keyword evidence="4" id="KW-0408">Iron</keyword>
<evidence type="ECO:0000256" key="6">
    <source>
        <dbReference type="SAM" id="SignalP"/>
    </source>
</evidence>
<dbReference type="SUPFAM" id="SSF56821">
    <property type="entry name" value="Prismane protein-like"/>
    <property type="match status" value="1"/>
</dbReference>
<evidence type="ECO:0000313" key="7">
    <source>
        <dbReference type="EMBL" id="CAD9241279.1"/>
    </source>
</evidence>
<dbReference type="NCBIfam" id="NF003658">
    <property type="entry name" value="PRK05290.1"/>
    <property type="match status" value="1"/>
</dbReference>
<dbReference type="GO" id="GO:0042542">
    <property type="term" value="P:response to hydrogen peroxide"/>
    <property type="evidence" value="ECO:0007669"/>
    <property type="project" value="TreeGrafter"/>
</dbReference>
<feature type="signal peptide" evidence="6">
    <location>
        <begin position="1"/>
        <end position="22"/>
    </location>
</feature>
<dbReference type="EMBL" id="HBGI01004681">
    <property type="protein sequence ID" value="CAD9241279.1"/>
    <property type="molecule type" value="Transcribed_RNA"/>
</dbReference>
<keyword evidence="1" id="KW-0963">Cytoplasm</keyword>
<keyword evidence="5" id="KW-0411">Iron-sulfur</keyword>
<dbReference type="GO" id="GO:0046872">
    <property type="term" value="F:metal ion binding"/>
    <property type="evidence" value="ECO:0007669"/>
    <property type="project" value="UniProtKB-KW"/>
</dbReference>
<dbReference type="Pfam" id="PF03063">
    <property type="entry name" value="Prismane"/>
    <property type="match status" value="1"/>
</dbReference>
<evidence type="ECO:0000256" key="5">
    <source>
        <dbReference type="ARBA" id="ARBA00023014"/>
    </source>
</evidence>
<evidence type="ECO:0000256" key="3">
    <source>
        <dbReference type="ARBA" id="ARBA00023002"/>
    </source>
</evidence>
<accession>A0A7S1TP37</accession>
<keyword evidence="3" id="KW-0560">Oxidoreductase</keyword>
<dbReference type="Gene3D" id="3.40.50.2030">
    <property type="match status" value="2"/>
</dbReference>
<dbReference type="HAMAP" id="MF_00069">
    <property type="entry name" value="Hydroxylam_reduct"/>
    <property type="match status" value="1"/>
</dbReference>
<feature type="chain" id="PRO_5030856914" description="Hydroxylamine reductase" evidence="6">
    <location>
        <begin position="23"/>
        <end position="635"/>
    </location>
</feature>
<evidence type="ECO:0000256" key="2">
    <source>
        <dbReference type="ARBA" id="ARBA00022723"/>
    </source>
</evidence>
<dbReference type="PANTHER" id="PTHR30109:SF0">
    <property type="entry name" value="HYDROXYLAMINE REDUCTASE"/>
    <property type="match status" value="1"/>
</dbReference>
<gene>
    <name evidence="7" type="ORF">EAUS1353_LOCUS3019</name>
</gene>
<dbReference type="GO" id="GO:0004601">
    <property type="term" value="F:peroxidase activity"/>
    <property type="evidence" value="ECO:0007669"/>
    <property type="project" value="TreeGrafter"/>
</dbReference>
<dbReference type="GO" id="GO:0005737">
    <property type="term" value="C:cytoplasm"/>
    <property type="evidence" value="ECO:0007669"/>
    <property type="project" value="InterPro"/>
</dbReference>
<dbReference type="NCBIfam" id="TIGR01703">
    <property type="entry name" value="hybrid_clust"/>
    <property type="match status" value="1"/>
</dbReference>
<dbReference type="GO" id="GO:0051536">
    <property type="term" value="F:iron-sulfur cluster binding"/>
    <property type="evidence" value="ECO:0007669"/>
    <property type="project" value="UniProtKB-KW"/>
</dbReference>
<dbReference type="FunFam" id="3.40.50.2030:FF:000002">
    <property type="entry name" value="Hydroxylamine reductase"/>
    <property type="match status" value="1"/>
</dbReference>
<keyword evidence="6" id="KW-0732">Signal</keyword>
<dbReference type="GO" id="GO:0050418">
    <property type="term" value="F:hydroxylamine reductase activity"/>
    <property type="evidence" value="ECO:0007669"/>
    <property type="project" value="TreeGrafter"/>
</dbReference>
<proteinExistence type="inferred from homology"/>
<dbReference type="InterPro" id="IPR011254">
    <property type="entry name" value="Prismane-like_sf"/>
</dbReference>
<evidence type="ECO:0000256" key="1">
    <source>
        <dbReference type="ARBA" id="ARBA00022490"/>
    </source>
</evidence>
<sequence length="635" mass="68601">MWTMAAFVRGRVLAAAAVAATAREVPWRLATIGTAALLRSSTGAAGSYLVRAAWQREMRTEAERITVAGKMAQSLAIFESAAAGKATAMACFQCEQTNEGKGCTVVGVCGKTPEVAGQQDEAISLIKAIAQHAVQLKSVGGQVPAHISDLVLETMFATLTNVNFDEERWRRYLDQLRQAKTSLASEAQSLAKNEGIELKPLSGAAGSGPVAVSVVERGLAADSPDPDIYSLCELLTYGLKGMMAYAEHARVLGKRDSEVIDFVYEALAYLGAEEFELGRLLDLCLKTGECNLKVMGLLNEGAIDRYDPPTPTKVVTTYKKGKCILVSGHDLRDLEAVLEATAGKGINVYTHGEMLPAHGYPKLKHHSHLIGNYGGAWQLQKFEFPRFPGPILVTTNCIVEPRKSYAGRIFTTNAVGYKNVTHLENRDFAPLVEQALAMDGFQHDETPEKFTMTGFGHHAVLGIADQVVSAIKDGKIKHFFLIGGCDGSEIERSYYADLADKVPKDCVILTLACGKYRFNKKFEEFGTIAGTGIPRILDVGQCNDAFSAVKIAEALANAFKTDINSLPLSIVLSWFEQKAVSVLLTLLALNVQKIRIGPALPAFVSPTVLNVLVDKFQLTPIADPAADLEAMMNGQ</sequence>
<evidence type="ECO:0008006" key="8">
    <source>
        <dbReference type="Google" id="ProtNLM"/>
    </source>
</evidence>
<dbReference type="AlphaFoldDB" id="A0A7S1TP37"/>
<dbReference type="InterPro" id="IPR004137">
    <property type="entry name" value="HCP/CODH"/>
</dbReference>
<protein>
    <recommendedName>
        <fullName evidence="8">Hydroxylamine reductase</fullName>
    </recommendedName>
</protein>